<dbReference type="AlphaFoldDB" id="A0A6A6R5R3"/>
<protein>
    <submittedName>
        <fullName evidence="2">Uncharacterized protein</fullName>
    </submittedName>
</protein>
<accession>A0A6A6R5R3</accession>
<name>A0A6A6R5R3_9PEZI</name>
<gene>
    <name evidence="2" type="ORF">BU16DRAFT_535490</name>
</gene>
<feature type="compositionally biased region" description="Basic and acidic residues" evidence="1">
    <location>
        <begin position="129"/>
        <end position="140"/>
    </location>
</feature>
<organism evidence="2 3">
    <name type="scientific">Lophium mytilinum</name>
    <dbReference type="NCBI Taxonomy" id="390894"/>
    <lineage>
        <taxon>Eukaryota</taxon>
        <taxon>Fungi</taxon>
        <taxon>Dikarya</taxon>
        <taxon>Ascomycota</taxon>
        <taxon>Pezizomycotina</taxon>
        <taxon>Dothideomycetes</taxon>
        <taxon>Pleosporomycetidae</taxon>
        <taxon>Mytilinidiales</taxon>
        <taxon>Mytilinidiaceae</taxon>
        <taxon>Lophium</taxon>
    </lineage>
</organism>
<evidence type="ECO:0000313" key="3">
    <source>
        <dbReference type="Proteomes" id="UP000799750"/>
    </source>
</evidence>
<feature type="compositionally biased region" description="Basic residues" evidence="1">
    <location>
        <begin position="34"/>
        <end position="46"/>
    </location>
</feature>
<sequence>MTQYLRHLRVNNTARDHDHNYQYNCVLNHPPYPSHHHHFLPHHRHQPPAPKPPPQPRRPTSHVEVPVDREDPRAGGVHAQGLEVRDQRGPCVRRDQRVHEERGGQGAGEDSPGCQAEGRQGPAGGGGQGEHRPEYWHRGGHRGVEDVGWKIWMVAPRAHPLPHNLNCAVCCFCDIWKRTLLSLHSDLSNLLGTFRSLAHTSSHHAQSTTWPPRELVVYTRSLDRKPPLLAGMVATSHGAPRVTHSPGGSVTGEWQIRPLHNGITDHGLLL</sequence>
<dbReference type="Proteomes" id="UP000799750">
    <property type="component" value="Unassembled WGS sequence"/>
</dbReference>
<proteinExistence type="predicted"/>
<evidence type="ECO:0000313" key="2">
    <source>
        <dbReference type="EMBL" id="KAF2499083.1"/>
    </source>
</evidence>
<dbReference type="EMBL" id="MU004184">
    <property type="protein sequence ID" value="KAF2499083.1"/>
    <property type="molecule type" value="Genomic_DNA"/>
</dbReference>
<reference evidence="2" key="1">
    <citation type="journal article" date="2020" name="Stud. Mycol.">
        <title>101 Dothideomycetes genomes: a test case for predicting lifestyles and emergence of pathogens.</title>
        <authorList>
            <person name="Haridas S."/>
            <person name="Albert R."/>
            <person name="Binder M."/>
            <person name="Bloem J."/>
            <person name="Labutti K."/>
            <person name="Salamov A."/>
            <person name="Andreopoulos B."/>
            <person name="Baker S."/>
            <person name="Barry K."/>
            <person name="Bills G."/>
            <person name="Bluhm B."/>
            <person name="Cannon C."/>
            <person name="Castanera R."/>
            <person name="Culley D."/>
            <person name="Daum C."/>
            <person name="Ezra D."/>
            <person name="Gonzalez J."/>
            <person name="Henrissat B."/>
            <person name="Kuo A."/>
            <person name="Liang C."/>
            <person name="Lipzen A."/>
            <person name="Lutzoni F."/>
            <person name="Magnuson J."/>
            <person name="Mondo S."/>
            <person name="Nolan M."/>
            <person name="Ohm R."/>
            <person name="Pangilinan J."/>
            <person name="Park H.-J."/>
            <person name="Ramirez L."/>
            <person name="Alfaro M."/>
            <person name="Sun H."/>
            <person name="Tritt A."/>
            <person name="Yoshinaga Y."/>
            <person name="Zwiers L.-H."/>
            <person name="Turgeon B."/>
            <person name="Goodwin S."/>
            <person name="Spatafora J."/>
            <person name="Crous P."/>
            <person name="Grigoriev I."/>
        </authorList>
    </citation>
    <scope>NUCLEOTIDE SEQUENCE</scope>
    <source>
        <strain evidence="2">CBS 269.34</strain>
    </source>
</reference>
<feature type="compositionally biased region" description="Basic and acidic residues" evidence="1">
    <location>
        <begin position="83"/>
        <end position="103"/>
    </location>
</feature>
<evidence type="ECO:0000256" key="1">
    <source>
        <dbReference type="SAM" id="MobiDB-lite"/>
    </source>
</evidence>
<feature type="region of interest" description="Disordered" evidence="1">
    <location>
        <begin position="34"/>
        <end position="140"/>
    </location>
</feature>
<feature type="compositionally biased region" description="Pro residues" evidence="1">
    <location>
        <begin position="47"/>
        <end position="57"/>
    </location>
</feature>
<keyword evidence="3" id="KW-1185">Reference proteome</keyword>